<name>A0A1U7J872_9CYAN</name>
<dbReference type="STRING" id="549789.NIES30_06435"/>
<keyword evidence="1" id="KW-0472">Membrane</keyword>
<protein>
    <recommendedName>
        <fullName evidence="4">Glycosyltransferase</fullName>
    </recommendedName>
</protein>
<dbReference type="Proteomes" id="UP000185557">
    <property type="component" value="Unassembled WGS sequence"/>
</dbReference>
<organism evidence="2 3">
    <name type="scientific">Phormidium tenue NIES-30</name>
    <dbReference type="NCBI Taxonomy" id="549789"/>
    <lineage>
        <taxon>Bacteria</taxon>
        <taxon>Bacillati</taxon>
        <taxon>Cyanobacteriota</taxon>
        <taxon>Cyanophyceae</taxon>
        <taxon>Oscillatoriophycideae</taxon>
        <taxon>Oscillatoriales</taxon>
        <taxon>Oscillatoriaceae</taxon>
        <taxon>Phormidium</taxon>
    </lineage>
</organism>
<gene>
    <name evidence="2" type="ORF">NIES30_06435</name>
</gene>
<evidence type="ECO:0000313" key="2">
    <source>
        <dbReference type="EMBL" id="OKH49480.1"/>
    </source>
</evidence>
<dbReference type="SUPFAM" id="SSF53756">
    <property type="entry name" value="UDP-Glycosyltransferase/glycogen phosphorylase"/>
    <property type="match status" value="1"/>
</dbReference>
<sequence length="360" mass="41043">MGYIVDIASFSMKEDLSPQRYYEISKGLAGFLHRFTKRCLAVINLAIIYLPIPISYFESILLRRFNLVTLDRALAIADYDLMVVENIEILPLALRRKKNAKVLLDAREYYPLEFGNSLKFKLINAPLMRFLCDRYLKACDQVITVSPGIAQEYDRKFCIYPALIMSTPKAIDLAPSPVLENRIRLVHHGAANPDRRLENIIDTMDYLDDRFSLDLYLTGNPRYITRLTQLASHNPRVVFQKPVNFAEIVAMLNAYDIGFYLLKPTNFNTRHSLPNKFFEFIQARLMLAIGPSPAMANLVAQYKCGIVAHDFTPASMAELLNVLTAADISQYKLRSNAAARELSWEHEGEKLKALVQSLVL</sequence>
<accession>A0A1U7J872</accession>
<dbReference type="AlphaFoldDB" id="A0A1U7J872"/>
<dbReference type="RefSeq" id="WP_073607587.1">
    <property type="nucleotide sequence ID" value="NZ_MRCG01000003.1"/>
</dbReference>
<feature type="transmembrane region" description="Helical" evidence="1">
    <location>
        <begin position="39"/>
        <end position="57"/>
    </location>
</feature>
<evidence type="ECO:0000256" key="1">
    <source>
        <dbReference type="SAM" id="Phobius"/>
    </source>
</evidence>
<keyword evidence="3" id="KW-1185">Reference proteome</keyword>
<comment type="caution">
    <text evidence="2">The sequence shown here is derived from an EMBL/GenBank/DDBJ whole genome shotgun (WGS) entry which is preliminary data.</text>
</comment>
<dbReference type="Gene3D" id="3.40.50.2000">
    <property type="entry name" value="Glycogen Phosphorylase B"/>
    <property type="match status" value="1"/>
</dbReference>
<evidence type="ECO:0000313" key="3">
    <source>
        <dbReference type="Proteomes" id="UP000185557"/>
    </source>
</evidence>
<dbReference type="EMBL" id="MRCG01000003">
    <property type="protein sequence ID" value="OKH49480.1"/>
    <property type="molecule type" value="Genomic_DNA"/>
</dbReference>
<keyword evidence="1" id="KW-1133">Transmembrane helix</keyword>
<proteinExistence type="predicted"/>
<evidence type="ECO:0008006" key="4">
    <source>
        <dbReference type="Google" id="ProtNLM"/>
    </source>
</evidence>
<keyword evidence="1" id="KW-0812">Transmembrane</keyword>
<reference evidence="2 3" key="1">
    <citation type="submission" date="2016-11" db="EMBL/GenBank/DDBJ databases">
        <title>Draft Genome Sequences of Nine Cyanobacterial Strains from Diverse Habitats.</title>
        <authorList>
            <person name="Zhu T."/>
            <person name="Hou S."/>
            <person name="Lu X."/>
            <person name="Hess W.R."/>
        </authorList>
    </citation>
    <scope>NUCLEOTIDE SEQUENCE [LARGE SCALE GENOMIC DNA]</scope>
    <source>
        <strain evidence="2 3">NIES-30</strain>
    </source>
</reference>